<organism evidence="5 6">
    <name type="scientific">Chrysochromulina tobinii</name>
    <dbReference type="NCBI Taxonomy" id="1460289"/>
    <lineage>
        <taxon>Eukaryota</taxon>
        <taxon>Haptista</taxon>
        <taxon>Haptophyta</taxon>
        <taxon>Prymnesiophyceae</taxon>
        <taxon>Prymnesiales</taxon>
        <taxon>Chrysochromulinaceae</taxon>
        <taxon>Chrysochromulina</taxon>
    </lineage>
</organism>
<sequence length="606" mass="66578">MASLASLMLGSGQKALSAEEYIARMEHAFEPAEEEDEREIKWRRENGLLWQDFVDADEIGPVIKTFARIRRMLKLPKDAWGMALYDALLASGERTMPVRVRQMCKELSKQRARRAEMPKGRCIQPFHAEQGGEMSLAVGDIVLVTDQGSDGWWEGTCGKRKGLFPGNFVKLEAQTGGGSASSGPLRVVVSGAGPVGLRCAVECLLYGIDVTIVEKRETFSRVNILTLWPQTADDLMSFGAKLYCPRFTNHGDLLHLGTREIQLESKRLRSFVRILGGELLTLKQNGVDCENLEYLKGETHYIAACVRKRCLLERGVLREDLPVDLLLSPANVNLDALLVLGRVVATCCRLPATTRFCAFHPVKLFDFSTRARCLTPFRVLGLSGPGAAQPQNSPLCMDLEAVPALSAAQLAWHREETAKLEDELHQISLQARTYATAVWANRKDYAAITGQGISEIGQRANLDAELEVLKAGQSTVQQSHAIAQNKFDARDEQRKEFERNMRAFVGAKALVPVFPIGDSLLEPFWPQVQYKASAYAAVNRATVATLSRSSRSSSARRHASSASRSRSSRSSSRIRAVSPSRAAASAAASLSTASRKRAASSSGSWL</sequence>
<dbReference type="SUPFAM" id="SSF50044">
    <property type="entry name" value="SH3-domain"/>
    <property type="match status" value="1"/>
</dbReference>
<dbReference type="Gene3D" id="3.50.50.60">
    <property type="entry name" value="FAD/NAD(P)-binding domain"/>
    <property type="match status" value="2"/>
</dbReference>
<proteinExistence type="predicted"/>
<keyword evidence="6" id="KW-1185">Reference proteome</keyword>
<dbReference type="InterPro" id="IPR057494">
    <property type="entry name" value="Rossman_Mical"/>
</dbReference>
<evidence type="ECO:0000313" key="5">
    <source>
        <dbReference type="EMBL" id="KOO24578.1"/>
    </source>
</evidence>
<dbReference type="InterPro" id="IPR050384">
    <property type="entry name" value="Endophilin_SH3RF"/>
</dbReference>
<name>A0A0M0JEC6_9EUKA</name>
<feature type="compositionally biased region" description="Low complexity" evidence="3">
    <location>
        <begin position="560"/>
        <end position="606"/>
    </location>
</feature>
<reference evidence="6" key="1">
    <citation type="journal article" date="2015" name="PLoS Genet.">
        <title>Genome Sequence and Transcriptome Analyses of Chrysochromulina tobin: Metabolic Tools for Enhanced Algal Fitness in the Prominent Order Prymnesiales (Haptophyceae).</title>
        <authorList>
            <person name="Hovde B.T."/>
            <person name="Deodato C.R."/>
            <person name="Hunsperger H.M."/>
            <person name="Ryken S.A."/>
            <person name="Yost W."/>
            <person name="Jha R.K."/>
            <person name="Patterson J."/>
            <person name="Monnat R.J. Jr."/>
            <person name="Barlow S.B."/>
            <person name="Starkenburg S.R."/>
            <person name="Cattolico R.A."/>
        </authorList>
    </citation>
    <scope>NUCLEOTIDE SEQUENCE</scope>
    <source>
        <strain evidence="6">CCMP291</strain>
    </source>
</reference>
<dbReference type="SUPFAM" id="SSF51905">
    <property type="entry name" value="FAD/NAD(P)-binding domain"/>
    <property type="match status" value="1"/>
</dbReference>
<feature type="region of interest" description="Disordered" evidence="3">
    <location>
        <begin position="546"/>
        <end position="606"/>
    </location>
</feature>
<dbReference type="Proteomes" id="UP000037460">
    <property type="component" value="Unassembled WGS sequence"/>
</dbReference>
<evidence type="ECO:0000256" key="2">
    <source>
        <dbReference type="PROSITE-ProRule" id="PRU00192"/>
    </source>
</evidence>
<dbReference type="PANTHER" id="PTHR14167:SF116">
    <property type="entry name" value="CAP, ISOFORM AC"/>
    <property type="match status" value="1"/>
</dbReference>
<dbReference type="InterPro" id="IPR001452">
    <property type="entry name" value="SH3_domain"/>
</dbReference>
<evidence type="ECO:0000259" key="4">
    <source>
        <dbReference type="PROSITE" id="PS50002"/>
    </source>
</evidence>
<dbReference type="CDD" id="cd00174">
    <property type="entry name" value="SH3"/>
    <property type="match status" value="1"/>
</dbReference>
<dbReference type="Pfam" id="PF14604">
    <property type="entry name" value="SH3_9"/>
    <property type="match status" value="1"/>
</dbReference>
<comment type="caution">
    <text evidence="5">The sequence shown here is derived from an EMBL/GenBank/DDBJ whole genome shotgun (WGS) entry which is preliminary data.</text>
</comment>
<evidence type="ECO:0000313" key="6">
    <source>
        <dbReference type="Proteomes" id="UP000037460"/>
    </source>
</evidence>
<dbReference type="OrthoDB" id="443981at2759"/>
<gene>
    <name evidence="5" type="ORF">Ctob_007071</name>
</gene>
<dbReference type="GO" id="GO:0005737">
    <property type="term" value="C:cytoplasm"/>
    <property type="evidence" value="ECO:0007669"/>
    <property type="project" value="TreeGrafter"/>
</dbReference>
<dbReference type="SMART" id="SM00326">
    <property type="entry name" value="SH3"/>
    <property type="match status" value="1"/>
</dbReference>
<dbReference type="InterPro" id="IPR036188">
    <property type="entry name" value="FAD/NAD-bd_sf"/>
</dbReference>
<keyword evidence="1 2" id="KW-0728">SH3 domain</keyword>
<evidence type="ECO:0000256" key="3">
    <source>
        <dbReference type="SAM" id="MobiDB-lite"/>
    </source>
</evidence>
<dbReference type="AlphaFoldDB" id="A0A0M0JEC6"/>
<accession>A0A0M0JEC6</accession>
<dbReference type="Gene3D" id="2.30.30.40">
    <property type="entry name" value="SH3 Domains"/>
    <property type="match status" value="1"/>
</dbReference>
<evidence type="ECO:0000256" key="1">
    <source>
        <dbReference type="ARBA" id="ARBA00022443"/>
    </source>
</evidence>
<feature type="domain" description="SH3" evidence="4">
    <location>
        <begin position="115"/>
        <end position="174"/>
    </location>
</feature>
<dbReference type="Pfam" id="PF25413">
    <property type="entry name" value="Rossman_Mical"/>
    <property type="match status" value="1"/>
</dbReference>
<dbReference type="EMBL" id="JWZX01003078">
    <property type="protein sequence ID" value="KOO24578.1"/>
    <property type="molecule type" value="Genomic_DNA"/>
</dbReference>
<dbReference type="InterPro" id="IPR036028">
    <property type="entry name" value="SH3-like_dom_sf"/>
</dbReference>
<dbReference type="PROSITE" id="PS50002">
    <property type="entry name" value="SH3"/>
    <property type="match status" value="1"/>
</dbReference>
<protein>
    <submittedName>
        <fullName evidence="5">Mical-like protein</fullName>
    </submittedName>
</protein>
<dbReference type="PANTHER" id="PTHR14167">
    <property type="entry name" value="SH3 DOMAIN-CONTAINING"/>
    <property type="match status" value="1"/>
</dbReference>